<evidence type="ECO:0000256" key="2">
    <source>
        <dbReference type="ARBA" id="ARBA00004664"/>
    </source>
</evidence>
<proteinExistence type="inferred from homology"/>
<evidence type="ECO:0000256" key="5">
    <source>
        <dbReference type="ARBA" id="ARBA00022605"/>
    </source>
</evidence>
<dbReference type="OrthoDB" id="9786954at2"/>
<name>A0A328VH53_9CHLR</name>
<dbReference type="Pfam" id="PF00697">
    <property type="entry name" value="PRAI"/>
    <property type="match status" value="1"/>
</dbReference>
<dbReference type="InterPro" id="IPR044643">
    <property type="entry name" value="TrpF_fam"/>
</dbReference>
<keyword evidence="5 9" id="KW-0028">Amino-acid biosynthesis</keyword>
<evidence type="ECO:0000256" key="1">
    <source>
        <dbReference type="ARBA" id="ARBA00001164"/>
    </source>
</evidence>
<keyword evidence="6 9" id="KW-0822">Tryptophan biosynthesis</keyword>
<evidence type="ECO:0000313" key="12">
    <source>
        <dbReference type="Proteomes" id="UP000248706"/>
    </source>
</evidence>
<comment type="catalytic activity">
    <reaction evidence="1 9">
        <text>N-(5-phospho-beta-D-ribosyl)anthranilate = 1-(2-carboxyphenylamino)-1-deoxy-D-ribulose 5-phosphate</text>
        <dbReference type="Rhea" id="RHEA:21540"/>
        <dbReference type="ChEBI" id="CHEBI:18277"/>
        <dbReference type="ChEBI" id="CHEBI:58613"/>
        <dbReference type="EC" id="5.3.1.24"/>
    </reaction>
</comment>
<dbReference type="InterPro" id="IPR013785">
    <property type="entry name" value="Aldolase_TIM"/>
</dbReference>
<evidence type="ECO:0000256" key="3">
    <source>
        <dbReference type="ARBA" id="ARBA00012572"/>
    </source>
</evidence>
<comment type="similarity">
    <text evidence="9">Belongs to the TrpF family.</text>
</comment>
<dbReference type="EC" id="5.3.1.24" evidence="3 9"/>
<keyword evidence="8 9" id="KW-0413">Isomerase</keyword>
<feature type="domain" description="N-(5'phosphoribosyl) anthranilate isomerase (PRAI)" evidence="10">
    <location>
        <begin position="9"/>
        <end position="216"/>
    </location>
</feature>
<keyword evidence="7 9" id="KW-0057">Aromatic amino acid biosynthesis</keyword>
<dbReference type="PANTHER" id="PTHR42894:SF1">
    <property type="entry name" value="N-(5'-PHOSPHORIBOSYL)ANTHRANILATE ISOMERASE"/>
    <property type="match status" value="1"/>
</dbReference>
<protein>
    <recommendedName>
        <fullName evidence="4 9">N-(5'-phosphoribosyl)anthranilate isomerase</fullName>
        <shortName evidence="9">PRAI</shortName>
        <ecNumber evidence="3 9">5.3.1.24</ecNumber>
    </recommendedName>
</protein>
<sequence>MEAVSRPRVKICCISSKEEAQLAIRYGADALGLVSQMPSGPGVIAEELIAEIAETIPPPIASFLLTSLQDVEAIIEQQHRCRTNTLQLVDRLPPGSHQRLRAALPGIALVQVIHVRGPGSVEEALEVAPFVDALLLDSGQPDLPVKILGGTGQVHDWKISRRIRETVPIPVFLAGGISAENARAAIEEVAPFGLDLCSSVRTEGRLDPRKLERFFAQVGRLPL</sequence>
<evidence type="ECO:0000256" key="8">
    <source>
        <dbReference type="ARBA" id="ARBA00023235"/>
    </source>
</evidence>
<dbReference type="GO" id="GO:0000162">
    <property type="term" value="P:L-tryptophan biosynthetic process"/>
    <property type="evidence" value="ECO:0007669"/>
    <property type="project" value="UniProtKB-UniRule"/>
</dbReference>
<evidence type="ECO:0000256" key="9">
    <source>
        <dbReference type="HAMAP-Rule" id="MF_00135"/>
    </source>
</evidence>
<organism evidence="11 12">
    <name type="scientific">Thermogemmatispora tikiterensis</name>
    <dbReference type="NCBI Taxonomy" id="1825093"/>
    <lineage>
        <taxon>Bacteria</taxon>
        <taxon>Bacillati</taxon>
        <taxon>Chloroflexota</taxon>
        <taxon>Ktedonobacteria</taxon>
        <taxon>Thermogemmatisporales</taxon>
        <taxon>Thermogemmatisporaceae</taxon>
        <taxon>Thermogemmatispora</taxon>
    </lineage>
</organism>
<dbReference type="Proteomes" id="UP000248706">
    <property type="component" value="Unassembled WGS sequence"/>
</dbReference>
<dbReference type="CDD" id="cd00405">
    <property type="entry name" value="PRAI"/>
    <property type="match status" value="1"/>
</dbReference>
<dbReference type="InterPro" id="IPR011060">
    <property type="entry name" value="RibuloseP-bd_barrel"/>
</dbReference>
<evidence type="ECO:0000256" key="6">
    <source>
        <dbReference type="ARBA" id="ARBA00022822"/>
    </source>
</evidence>
<dbReference type="RefSeq" id="WP_112428150.1">
    <property type="nucleotide sequence ID" value="NZ_MCIF01000002.1"/>
</dbReference>
<dbReference type="InterPro" id="IPR001240">
    <property type="entry name" value="PRAI_dom"/>
</dbReference>
<gene>
    <name evidence="9" type="primary">trpF</name>
    <name evidence="11" type="ORF">A4R35_07785</name>
</gene>
<dbReference type="PANTHER" id="PTHR42894">
    <property type="entry name" value="N-(5'-PHOSPHORIBOSYL)ANTHRANILATE ISOMERASE"/>
    <property type="match status" value="1"/>
</dbReference>
<comment type="pathway">
    <text evidence="2 9">Amino-acid biosynthesis; L-tryptophan biosynthesis; L-tryptophan from chorismate: step 3/5.</text>
</comment>
<evidence type="ECO:0000256" key="7">
    <source>
        <dbReference type="ARBA" id="ARBA00023141"/>
    </source>
</evidence>
<dbReference type="Gene3D" id="3.20.20.70">
    <property type="entry name" value="Aldolase class I"/>
    <property type="match status" value="1"/>
</dbReference>
<dbReference type="UniPathway" id="UPA00035">
    <property type="reaction ID" value="UER00042"/>
</dbReference>
<keyword evidence="12" id="KW-1185">Reference proteome</keyword>
<dbReference type="SUPFAM" id="SSF51366">
    <property type="entry name" value="Ribulose-phoshate binding barrel"/>
    <property type="match status" value="1"/>
</dbReference>
<dbReference type="HAMAP" id="MF_00135">
    <property type="entry name" value="PRAI"/>
    <property type="match status" value="1"/>
</dbReference>
<evidence type="ECO:0000259" key="10">
    <source>
        <dbReference type="Pfam" id="PF00697"/>
    </source>
</evidence>
<reference evidence="11 12" key="1">
    <citation type="submission" date="2016-08" db="EMBL/GenBank/DDBJ databases">
        <title>Analysis of Carbohydrate Active Enzymes in Thermogemmatispora T81 Reveals Carbohydrate Degradation Ability.</title>
        <authorList>
            <person name="Tomazini A."/>
            <person name="Lal S."/>
            <person name="Stott M."/>
            <person name="Henrissat B."/>
            <person name="Polikarpov I."/>
            <person name="Sparling R."/>
            <person name="Levin D.B."/>
        </authorList>
    </citation>
    <scope>NUCLEOTIDE SEQUENCE [LARGE SCALE GENOMIC DNA]</scope>
    <source>
        <strain evidence="11 12">T81</strain>
    </source>
</reference>
<evidence type="ECO:0000313" key="11">
    <source>
        <dbReference type="EMBL" id="RAQ95432.1"/>
    </source>
</evidence>
<dbReference type="GO" id="GO:0004640">
    <property type="term" value="F:phosphoribosylanthranilate isomerase activity"/>
    <property type="evidence" value="ECO:0007669"/>
    <property type="project" value="UniProtKB-UniRule"/>
</dbReference>
<dbReference type="EMBL" id="MCIF01000002">
    <property type="protein sequence ID" value="RAQ95432.1"/>
    <property type="molecule type" value="Genomic_DNA"/>
</dbReference>
<accession>A0A328VH53</accession>
<comment type="caution">
    <text evidence="11">The sequence shown here is derived from an EMBL/GenBank/DDBJ whole genome shotgun (WGS) entry which is preliminary data.</text>
</comment>
<evidence type="ECO:0000256" key="4">
    <source>
        <dbReference type="ARBA" id="ARBA00022272"/>
    </source>
</evidence>
<dbReference type="AlphaFoldDB" id="A0A328VH53"/>